<keyword evidence="1" id="KW-0175">Coiled coil</keyword>
<dbReference type="Proteomes" id="UP000673691">
    <property type="component" value="Unassembled WGS sequence"/>
</dbReference>
<feature type="compositionally biased region" description="Basic and acidic residues" evidence="2">
    <location>
        <begin position="146"/>
        <end position="163"/>
    </location>
</feature>
<gene>
    <name evidence="3" type="ORF">BJ554DRAFT_2774</name>
</gene>
<dbReference type="AlphaFoldDB" id="A0A8H7ZPY5"/>
<organism evidence="3 4">
    <name type="scientific">Olpidium bornovanus</name>
    <dbReference type="NCBI Taxonomy" id="278681"/>
    <lineage>
        <taxon>Eukaryota</taxon>
        <taxon>Fungi</taxon>
        <taxon>Fungi incertae sedis</taxon>
        <taxon>Olpidiomycota</taxon>
        <taxon>Olpidiomycotina</taxon>
        <taxon>Olpidiomycetes</taxon>
        <taxon>Olpidiales</taxon>
        <taxon>Olpidiaceae</taxon>
        <taxon>Olpidium</taxon>
    </lineage>
</organism>
<dbReference type="EMBL" id="JAEFCI010010353">
    <property type="protein sequence ID" value="KAG5457261.1"/>
    <property type="molecule type" value="Genomic_DNA"/>
</dbReference>
<evidence type="ECO:0000256" key="1">
    <source>
        <dbReference type="SAM" id="Coils"/>
    </source>
</evidence>
<reference evidence="3 4" key="1">
    <citation type="journal article" name="Sci. Rep.">
        <title>Genome-scale phylogenetic analyses confirm Olpidium as the closest living zoosporic fungus to the non-flagellated, terrestrial fungi.</title>
        <authorList>
            <person name="Chang Y."/>
            <person name="Rochon D."/>
            <person name="Sekimoto S."/>
            <person name="Wang Y."/>
            <person name="Chovatia M."/>
            <person name="Sandor L."/>
            <person name="Salamov A."/>
            <person name="Grigoriev I.V."/>
            <person name="Stajich J.E."/>
            <person name="Spatafora J.W."/>
        </authorList>
    </citation>
    <scope>NUCLEOTIDE SEQUENCE [LARGE SCALE GENOMIC DNA]</scope>
    <source>
        <strain evidence="3">S191</strain>
    </source>
</reference>
<feature type="region of interest" description="Disordered" evidence="2">
    <location>
        <begin position="198"/>
        <end position="220"/>
    </location>
</feature>
<comment type="caution">
    <text evidence="3">The sequence shown here is derived from an EMBL/GenBank/DDBJ whole genome shotgun (WGS) entry which is preliminary data.</text>
</comment>
<feature type="compositionally biased region" description="Low complexity" evidence="2">
    <location>
        <begin position="211"/>
        <end position="220"/>
    </location>
</feature>
<evidence type="ECO:0000313" key="3">
    <source>
        <dbReference type="EMBL" id="KAG5457261.1"/>
    </source>
</evidence>
<dbReference type="OrthoDB" id="264785at2759"/>
<keyword evidence="4" id="KW-1185">Reference proteome</keyword>
<feature type="region of interest" description="Disordered" evidence="2">
    <location>
        <begin position="146"/>
        <end position="184"/>
    </location>
</feature>
<feature type="compositionally biased region" description="Gly residues" evidence="2">
    <location>
        <begin position="169"/>
        <end position="184"/>
    </location>
</feature>
<protein>
    <submittedName>
        <fullName evidence="3">Uncharacterized protein</fullName>
    </submittedName>
</protein>
<evidence type="ECO:0000256" key="2">
    <source>
        <dbReference type="SAM" id="MobiDB-lite"/>
    </source>
</evidence>
<accession>A0A8H7ZPY5</accession>
<name>A0A8H7ZPY5_9FUNG</name>
<feature type="coiled-coil region" evidence="1">
    <location>
        <begin position="19"/>
        <end position="81"/>
    </location>
</feature>
<evidence type="ECO:0000313" key="4">
    <source>
        <dbReference type="Proteomes" id="UP000673691"/>
    </source>
</evidence>
<sequence>MEQEVNTLKDLIATKKSEADREGRIKEKVEKELREVKAQVEFKSAEIKGQQATIQKNREEMTKLEATVKEQKQALDKAVKDQEKLATRAQKLQMDYEDQILSTTQLLSENQGQALELKIRDDELLKIREELRNINRVRDALGKKVKSIEEAKEQAESERESLKVRNRGGDGGGGEGGVGQGGGVREVGCWRRRVYELASPAPTPSLPPPSLRLQSLPFLT</sequence>
<proteinExistence type="predicted"/>
<feature type="compositionally biased region" description="Pro residues" evidence="2">
    <location>
        <begin position="201"/>
        <end position="210"/>
    </location>
</feature>